<comment type="caution">
    <text evidence="12">The sequence shown here is derived from an EMBL/GenBank/DDBJ whole genome shotgun (WGS) entry which is preliminary data.</text>
</comment>
<feature type="transmembrane region" description="Helical" evidence="9">
    <location>
        <begin position="59"/>
        <end position="84"/>
    </location>
</feature>
<comment type="similarity">
    <text evidence="2">Belongs to the ABC transporter superfamily. ABCB family. Multidrug resistance exporter (TC 3.A.1.201) subfamily.</text>
</comment>
<accession>A0AAX6DIG4</accession>
<dbReference type="SUPFAM" id="SSF90123">
    <property type="entry name" value="ABC transporter transmembrane region"/>
    <property type="match status" value="2"/>
</dbReference>
<dbReference type="SMART" id="SM00382">
    <property type="entry name" value="AAA"/>
    <property type="match status" value="2"/>
</dbReference>
<dbReference type="CDD" id="cd18578">
    <property type="entry name" value="ABC_6TM_Pgp_ABCB1_D2_like"/>
    <property type="match status" value="1"/>
</dbReference>
<evidence type="ECO:0000256" key="7">
    <source>
        <dbReference type="ARBA" id="ARBA00022989"/>
    </source>
</evidence>
<evidence type="ECO:0000313" key="13">
    <source>
        <dbReference type="Proteomes" id="UP001140949"/>
    </source>
</evidence>
<dbReference type="Pfam" id="PF00005">
    <property type="entry name" value="ABC_tran"/>
    <property type="match status" value="2"/>
</dbReference>
<feature type="domain" description="ABC transporter" evidence="10">
    <location>
        <begin position="1020"/>
        <end position="1256"/>
    </location>
</feature>
<dbReference type="CDD" id="cd18577">
    <property type="entry name" value="ABC_6TM_Pgp_ABCB1_D1_like"/>
    <property type="match status" value="1"/>
</dbReference>
<dbReference type="AlphaFoldDB" id="A0AAX6DIG4"/>
<feature type="domain" description="ABC transporter" evidence="10">
    <location>
        <begin position="387"/>
        <end position="623"/>
    </location>
</feature>
<evidence type="ECO:0000256" key="2">
    <source>
        <dbReference type="ARBA" id="ARBA00007577"/>
    </source>
</evidence>
<dbReference type="InterPro" id="IPR039421">
    <property type="entry name" value="Type_1_exporter"/>
</dbReference>
<organism evidence="12 13">
    <name type="scientific">Iris pallida</name>
    <name type="common">Sweet iris</name>
    <dbReference type="NCBI Taxonomy" id="29817"/>
    <lineage>
        <taxon>Eukaryota</taxon>
        <taxon>Viridiplantae</taxon>
        <taxon>Streptophyta</taxon>
        <taxon>Embryophyta</taxon>
        <taxon>Tracheophyta</taxon>
        <taxon>Spermatophyta</taxon>
        <taxon>Magnoliopsida</taxon>
        <taxon>Liliopsida</taxon>
        <taxon>Asparagales</taxon>
        <taxon>Iridaceae</taxon>
        <taxon>Iridoideae</taxon>
        <taxon>Irideae</taxon>
        <taxon>Iris</taxon>
    </lineage>
</organism>
<evidence type="ECO:0000256" key="9">
    <source>
        <dbReference type="SAM" id="Phobius"/>
    </source>
</evidence>
<evidence type="ECO:0000259" key="10">
    <source>
        <dbReference type="PROSITE" id="PS50893"/>
    </source>
</evidence>
<dbReference type="PROSITE" id="PS00211">
    <property type="entry name" value="ABC_TRANSPORTER_1"/>
    <property type="match status" value="2"/>
</dbReference>
<dbReference type="GO" id="GO:0005524">
    <property type="term" value="F:ATP binding"/>
    <property type="evidence" value="ECO:0007669"/>
    <property type="project" value="UniProtKB-KW"/>
</dbReference>
<dbReference type="PROSITE" id="PS50929">
    <property type="entry name" value="ABC_TM1F"/>
    <property type="match status" value="2"/>
</dbReference>
<dbReference type="GO" id="GO:0016887">
    <property type="term" value="F:ATP hydrolysis activity"/>
    <property type="evidence" value="ECO:0007669"/>
    <property type="project" value="InterPro"/>
</dbReference>
<feature type="domain" description="ABC transmembrane type-1" evidence="11">
    <location>
        <begin position="701"/>
        <end position="987"/>
    </location>
</feature>
<dbReference type="PANTHER" id="PTHR24222">
    <property type="entry name" value="ABC TRANSPORTER B FAMILY"/>
    <property type="match status" value="1"/>
</dbReference>
<dbReference type="InterPro" id="IPR011527">
    <property type="entry name" value="ABC1_TM_dom"/>
</dbReference>
<dbReference type="Gene3D" id="3.40.50.300">
    <property type="entry name" value="P-loop containing nucleotide triphosphate hydrolases"/>
    <property type="match status" value="2"/>
</dbReference>
<keyword evidence="7 9" id="KW-1133">Transmembrane helix</keyword>
<evidence type="ECO:0000256" key="8">
    <source>
        <dbReference type="ARBA" id="ARBA00023136"/>
    </source>
</evidence>
<proteinExistence type="inferred from homology"/>
<evidence type="ECO:0000256" key="5">
    <source>
        <dbReference type="ARBA" id="ARBA00022741"/>
    </source>
</evidence>
<evidence type="ECO:0000256" key="1">
    <source>
        <dbReference type="ARBA" id="ARBA00004141"/>
    </source>
</evidence>
<evidence type="ECO:0000256" key="6">
    <source>
        <dbReference type="ARBA" id="ARBA00022840"/>
    </source>
</evidence>
<feature type="transmembrane region" description="Helical" evidence="9">
    <location>
        <begin position="216"/>
        <end position="236"/>
    </location>
</feature>
<keyword evidence="4 9" id="KW-0812">Transmembrane</keyword>
<dbReference type="SUPFAM" id="SSF52540">
    <property type="entry name" value="P-loop containing nucleoside triphosphate hydrolases"/>
    <property type="match status" value="2"/>
</dbReference>
<keyword evidence="6" id="KW-0067">ATP-binding</keyword>
<dbReference type="Proteomes" id="UP001140949">
    <property type="component" value="Unassembled WGS sequence"/>
</dbReference>
<feature type="transmembrane region" description="Helical" evidence="9">
    <location>
        <begin position="331"/>
        <end position="353"/>
    </location>
</feature>
<dbReference type="GO" id="GO:0140359">
    <property type="term" value="F:ABC-type transporter activity"/>
    <property type="evidence" value="ECO:0007669"/>
    <property type="project" value="InterPro"/>
</dbReference>
<feature type="transmembrane region" description="Helical" evidence="9">
    <location>
        <begin position="697"/>
        <end position="722"/>
    </location>
</feature>
<dbReference type="CDD" id="cd03249">
    <property type="entry name" value="ABC_MTABC3_MDL1_MDL2"/>
    <property type="match status" value="2"/>
</dbReference>
<dbReference type="EMBL" id="JANAVB010044334">
    <property type="protein sequence ID" value="KAJ6791546.1"/>
    <property type="molecule type" value="Genomic_DNA"/>
</dbReference>
<evidence type="ECO:0000256" key="4">
    <source>
        <dbReference type="ARBA" id="ARBA00022692"/>
    </source>
</evidence>
<dbReference type="InterPro" id="IPR003439">
    <property type="entry name" value="ABC_transporter-like_ATP-bd"/>
</dbReference>
<dbReference type="InterPro" id="IPR027417">
    <property type="entry name" value="P-loop_NTPase"/>
</dbReference>
<evidence type="ECO:0000256" key="3">
    <source>
        <dbReference type="ARBA" id="ARBA00022448"/>
    </source>
</evidence>
<feature type="transmembrane region" description="Helical" evidence="9">
    <location>
        <begin position="292"/>
        <end position="311"/>
    </location>
</feature>
<comment type="subcellular location">
    <subcellularLocation>
        <location evidence="1">Membrane</location>
        <topology evidence="1">Multi-pass membrane protein</topology>
    </subcellularLocation>
</comment>
<dbReference type="InterPro" id="IPR003593">
    <property type="entry name" value="AAA+_ATPase"/>
</dbReference>
<reference evidence="12" key="2">
    <citation type="submission" date="2023-04" db="EMBL/GenBank/DDBJ databases">
        <authorList>
            <person name="Bruccoleri R.E."/>
            <person name="Oakeley E.J."/>
            <person name="Faust A.-M."/>
            <person name="Dessus-Babus S."/>
            <person name="Altorfer M."/>
            <person name="Burckhardt D."/>
            <person name="Oertli M."/>
            <person name="Naumann U."/>
            <person name="Petersen F."/>
            <person name="Wong J."/>
        </authorList>
    </citation>
    <scope>NUCLEOTIDE SEQUENCE</scope>
    <source>
        <strain evidence="12">GSM-AAB239-AS_SAM_17_03QT</strain>
        <tissue evidence="12">Leaf</tissue>
    </source>
</reference>
<gene>
    <name evidence="12" type="ORF">M6B38_243725</name>
</gene>
<keyword evidence="5" id="KW-0547">Nucleotide-binding</keyword>
<feature type="transmembrane region" description="Helical" evidence="9">
    <location>
        <begin position="742"/>
        <end position="767"/>
    </location>
</feature>
<keyword evidence="13" id="KW-1185">Reference proteome</keyword>
<dbReference type="InterPro" id="IPR017871">
    <property type="entry name" value="ABC_transporter-like_CS"/>
</dbReference>
<dbReference type="GO" id="GO:0005886">
    <property type="term" value="C:plasma membrane"/>
    <property type="evidence" value="ECO:0007669"/>
    <property type="project" value="TreeGrafter"/>
</dbReference>
<dbReference type="InterPro" id="IPR036640">
    <property type="entry name" value="ABC1_TM_sf"/>
</dbReference>
<dbReference type="FunFam" id="3.40.50.300:FF:000205">
    <property type="entry name" value="ABC transporter B family member 4"/>
    <property type="match status" value="2"/>
</dbReference>
<evidence type="ECO:0000259" key="11">
    <source>
        <dbReference type="PROSITE" id="PS50929"/>
    </source>
</evidence>
<keyword evidence="8 9" id="KW-0472">Membrane</keyword>
<dbReference type="PROSITE" id="PS50893">
    <property type="entry name" value="ABC_TRANSPORTER_2"/>
    <property type="match status" value="2"/>
</dbReference>
<dbReference type="PANTHER" id="PTHR24222:SF62">
    <property type="entry name" value="ABC TRANSPORTER B FAMILY MEMBER 2"/>
    <property type="match status" value="1"/>
</dbReference>
<sequence>MYRSIDSHLFTCCSSPPNINISNMMSTGGGEADDNSSTNRSGHKVSFFRLFAFADGLDYVLMGLGSIGACVNGASLPIFFLFFAKLANCMAAASPSTANSVARKVAKYSLDFVYLGAATWFSSWIEVACWAQTGERQAEKMRLAYLRSVLNQEIGVFDTESMTGEVITSITNDVVTIQDAISQKVGNFIHYMSRSIVGFTIGFTYVWQLTLVSLSTLPFIAISGVIYAYIATKLVAKVRKSYVKAGNIAEEVIGNVRTVQAFGGEEKAAKAYNDALLETYEYGKKGGLVKGLGIGSIYAVLFFSWALLVWYSSIVVHKKLANGADSVSTMLIAVMAALSLGLSAPNLFVFIRARTVAYPIFKMIDRNPMNKESAEKGKSLSSLNGHIQFSKVSFSYPSRPGALVLDAFNLDIPSGTIIALVGKSGSGKSTVISLIERFYEPLSGAILLDGHNINDLDIKWLRAQIGLVSQEPTLFATSILENILYGKANARPDEIDHATTLSGAISFINNLPDKYETQVGERGVQLSGGQKQRIAISRAIIKNPKILLLDEATSSLDAESERSIQQALDLAMVGRTTVVVAHRLSTIRNADVIAVVDGGKIVESGTHDVLMQDPLSAYASLVRQQEAVSQRPSSWESASIAQNVRVSEELSIGAKSLGSSILCDKDSIDSSPPEINGRTKAKPAPLRRLYSMAWPDWPHGVLGTGCALVSAILPPFFSLGLAHALVSYYKDWETTQRETKKIVFFYCASAVITFVIHIAEHLSFSIIGERLTLRVREQIFRAILRNEIGWFDETSNISSMLLSRLETDASLLQLIIVDRSATLLQNMGMIVCSFIIAFILNWRITAVILATYPLIVGGALSEQLFMKGFGGNLRKAYMRASMCAVEGVSNIRTVAAFCSEEKVVGLYARELQVPSRSSFQRGLITGFFYGISQFCLYSSYALSMWYSSVLIDKGLASYESIIKSYIVLVVTSYAVADALTLAPDITKGNRTAASVFELMDRKTKVACDVGEDISTVRGVIEIKGVEFRYPSRPEVVVFKDFDLRVGAGMSMALIGTSGSGKSTVIALLLRFYDPTQGKVLIDGKDIKELRLASLRKHIGLVQQEPVLFATTIYDNILFGKDDATEADVVEASKLANAHSFISALPEGYSTRVGERGVQLSGGQKQRVAIARAIIKNPAILLLDEATSALDAESERVVQRALDKVMEGRTTVVVAHRLSTIRNVDVISVLQGGKIIEQGSHSSLMENHGGAYHNMILLQQNKSTSAY</sequence>
<name>A0AAX6DIG4_IRIPA</name>
<evidence type="ECO:0000313" key="12">
    <source>
        <dbReference type="EMBL" id="KAJ6791546.1"/>
    </source>
</evidence>
<reference evidence="12" key="1">
    <citation type="journal article" date="2023" name="GigaByte">
        <title>Genome assembly of the bearded iris, Iris pallida Lam.</title>
        <authorList>
            <person name="Bruccoleri R.E."/>
            <person name="Oakeley E.J."/>
            <person name="Faust A.M.E."/>
            <person name="Altorfer M."/>
            <person name="Dessus-Babus S."/>
            <person name="Burckhardt D."/>
            <person name="Oertli M."/>
            <person name="Naumann U."/>
            <person name="Petersen F."/>
            <person name="Wong J."/>
        </authorList>
    </citation>
    <scope>NUCLEOTIDE SEQUENCE</scope>
    <source>
        <strain evidence="12">GSM-AAB239-AS_SAM_17_03QT</strain>
    </source>
</reference>
<feature type="domain" description="ABC transmembrane type-1" evidence="11">
    <location>
        <begin position="64"/>
        <end position="352"/>
    </location>
</feature>
<dbReference type="Gene3D" id="1.20.1560.10">
    <property type="entry name" value="ABC transporter type 1, transmembrane domain"/>
    <property type="match status" value="1"/>
</dbReference>
<keyword evidence="3" id="KW-0813">Transport</keyword>
<dbReference type="Pfam" id="PF00664">
    <property type="entry name" value="ABC_membrane"/>
    <property type="match status" value="2"/>
</dbReference>
<protein>
    <submittedName>
        <fullName evidence="12">ABC transporter B family member 2-like isoform X1</fullName>
    </submittedName>
</protein>